<keyword evidence="13" id="KW-1015">Disulfide bond</keyword>
<comment type="subcellular location">
    <subcellularLocation>
        <location evidence="1">Membrane</location>
        <topology evidence="1">Single-pass type I membrane protein</topology>
    </subcellularLocation>
</comment>
<evidence type="ECO:0000256" key="2">
    <source>
        <dbReference type="ARBA" id="ARBA00022527"/>
    </source>
</evidence>
<evidence type="ECO:0000256" key="15">
    <source>
        <dbReference type="ARBA" id="ARBA00023180"/>
    </source>
</evidence>
<evidence type="ECO:0000259" key="22">
    <source>
        <dbReference type="PROSITE" id="PS50927"/>
    </source>
</evidence>
<evidence type="ECO:0000256" key="12">
    <source>
        <dbReference type="ARBA" id="ARBA00023136"/>
    </source>
</evidence>
<comment type="caution">
    <text evidence="23">The sequence shown here is derived from an EMBL/GenBank/DDBJ whole genome shotgun (WGS) entry which is preliminary data.</text>
</comment>
<dbReference type="Gene3D" id="1.10.510.10">
    <property type="entry name" value="Transferase(Phosphotransferase) domain 1"/>
    <property type="match status" value="1"/>
</dbReference>
<evidence type="ECO:0000313" key="24">
    <source>
        <dbReference type="Proteomes" id="UP000238479"/>
    </source>
</evidence>
<dbReference type="Pfam" id="PF00069">
    <property type="entry name" value="Pkinase"/>
    <property type="match status" value="1"/>
</dbReference>
<keyword evidence="10 18" id="KW-0067">ATP-binding</keyword>
<protein>
    <recommendedName>
        <fullName evidence="18">Receptor-like serine/threonine-protein kinase</fullName>
        <ecNumber evidence="18">2.7.11.1</ecNumber>
    </recommendedName>
</protein>
<evidence type="ECO:0000256" key="4">
    <source>
        <dbReference type="ARBA" id="ARBA00022679"/>
    </source>
</evidence>
<dbReference type="STRING" id="74649.A0A2P6PS95"/>
<keyword evidence="7" id="KW-0430">Lectin</keyword>
<evidence type="ECO:0000256" key="20">
    <source>
        <dbReference type="SAM" id="Phobius"/>
    </source>
</evidence>
<evidence type="ECO:0000256" key="13">
    <source>
        <dbReference type="ARBA" id="ARBA00023157"/>
    </source>
</evidence>
<evidence type="ECO:0000259" key="21">
    <source>
        <dbReference type="PROSITE" id="PS50011"/>
    </source>
</evidence>
<dbReference type="GO" id="GO:0004674">
    <property type="term" value="F:protein serine/threonine kinase activity"/>
    <property type="evidence" value="ECO:0007669"/>
    <property type="project" value="UniProtKB-KW"/>
</dbReference>
<dbReference type="OrthoDB" id="1154362at2759"/>
<evidence type="ECO:0000256" key="11">
    <source>
        <dbReference type="ARBA" id="ARBA00022989"/>
    </source>
</evidence>
<comment type="catalytic activity">
    <reaction evidence="16 18">
        <text>L-threonyl-[protein] + ATP = O-phospho-L-threonyl-[protein] + ADP + H(+)</text>
        <dbReference type="Rhea" id="RHEA:46608"/>
        <dbReference type="Rhea" id="RHEA-COMP:11060"/>
        <dbReference type="Rhea" id="RHEA-COMP:11605"/>
        <dbReference type="ChEBI" id="CHEBI:15378"/>
        <dbReference type="ChEBI" id="CHEBI:30013"/>
        <dbReference type="ChEBI" id="CHEBI:30616"/>
        <dbReference type="ChEBI" id="CHEBI:61977"/>
        <dbReference type="ChEBI" id="CHEBI:456216"/>
        <dbReference type="EC" id="2.7.11.1"/>
    </reaction>
</comment>
<evidence type="ECO:0000256" key="1">
    <source>
        <dbReference type="ARBA" id="ARBA00004479"/>
    </source>
</evidence>
<dbReference type="InterPro" id="IPR008271">
    <property type="entry name" value="Ser/Thr_kinase_AS"/>
</dbReference>
<evidence type="ECO:0000256" key="14">
    <source>
        <dbReference type="ARBA" id="ARBA00023170"/>
    </source>
</evidence>
<dbReference type="PROSITE" id="PS50011">
    <property type="entry name" value="PROTEIN_KINASE_DOM"/>
    <property type="match status" value="1"/>
</dbReference>
<dbReference type="PROSITE" id="PS00107">
    <property type="entry name" value="PROTEIN_KINASE_ATP"/>
    <property type="match status" value="1"/>
</dbReference>
<dbReference type="GO" id="GO:0016020">
    <property type="term" value="C:membrane"/>
    <property type="evidence" value="ECO:0007669"/>
    <property type="project" value="UniProtKB-SubCell"/>
</dbReference>
<dbReference type="GO" id="GO:0005524">
    <property type="term" value="F:ATP binding"/>
    <property type="evidence" value="ECO:0007669"/>
    <property type="project" value="UniProtKB-UniRule"/>
</dbReference>
<evidence type="ECO:0000256" key="19">
    <source>
        <dbReference type="PROSITE-ProRule" id="PRU10141"/>
    </source>
</evidence>
<dbReference type="FunFam" id="3.30.200.20:FF:000059">
    <property type="entry name" value="S-receptor-like serine/threonine-protein kinase"/>
    <property type="match status" value="1"/>
</dbReference>
<feature type="transmembrane region" description="Helical" evidence="20">
    <location>
        <begin position="423"/>
        <end position="447"/>
    </location>
</feature>
<dbReference type="SUPFAM" id="SSF56112">
    <property type="entry name" value="Protein kinase-like (PK-like)"/>
    <property type="match status" value="1"/>
</dbReference>
<dbReference type="Gramene" id="PRQ24808">
    <property type="protein sequence ID" value="PRQ24808"/>
    <property type="gene ID" value="RchiOBHm_Chr6g0276531"/>
</dbReference>
<sequence length="768" mass="86073">MAAIFLLLQVATAQQGNISLGASLYPQNNSYWLSNSGQFAFGFYRQGNDLAVGIWFEKTNPKTIIWTANRDAVKQEPLPNDVKLTVSDKGVKLISTNKNAFLSNSFQPAVRASMLDSGNFVLYNSDSNIIWQTFDVPTDTIVSGQCLLAGKKLISSISNTNHSSGRFQVIMQRDGNLVQYPNIGPFTLSPRKYSYWSTRTFRAGNNVSLNLDQNGGLYLLNSTGFKIKSFPLKNSLSMNRGYRLPIDADGILRLYSNSLVLNDSWSIEWSPAVGKCAPLGLCGLNSYCVLVEQEPSCVCLPGFVFINEGKRYLGCKRNLSTVVCKGENETSYSIVDVDNIDWENTPYSNLSLDKTACKEDCLRDCDCEAAIFRDQQCGKQKLPLRFGRTRKPGVVTTFVKKDTTDESFDTKRRSKGRKNVDRVIFISSIATLTFSLVIMAITGVVIYRYRVWNYRKLTNSAGGGLVEGVTLQSYTYCELEKATKGFTNQVGKGAFGTVFKGVIGGREVAIKQLETVVDEGEREFRNEMNAIGRTHHKNLVKLLGYCHDGTNRLLVYEYMNNGSLAHFFFKSYGGRPTWEERVSVALNVAQGILYLHEECETQIIHCDIKPENILMTEQKCAKLADFGLAKLLKADQSKTYTGFRGTRGYVAPEWHRNMSITVKADVYSFGIVLLEIICCQRGSTMDIPEDLLTLENWMYHCLEANELDKLVKDDDEIDTSKLREMVKLGLCCIQEEPSLRPSMKKVVLMLEGILEIPSPPNSFSSRHD</sequence>
<keyword evidence="6" id="KW-0732">Signal</keyword>
<feature type="binding site" evidence="19">
    <location>
        <position position="511"/>
    </location>
    <ligand>
        <name>ATP</name>
        <dbReference type="ChEBI" id="CHEBI:30616"/>
    </ligand>
</feature>
<evidence type="ECO:0000256" key="16">
    <source>
        <dbReference type="ARBA" id="ARBA00047899"/>
    </source>
</evidence>
<keyword evidence="4 18" id="KW-0808">Transferase</keyword>
<feature type="domain" description="Bulb-type lectin" evidence="22">
    <location>
        <begin position="16"/>
        <end position="135"/>
    </location>
</feature>
<dbReference type="InterPro" id="IPR024171">
    <property type="entry name" value="SRK-like_kinase"/>
</dbReference>
<dbReference type="Pfam" id="PF00954">
    <property type="entry name" value="S_locus_glycop"/>
    <property type="match status" value="1"/>
</dbReference>
<dbReference type="Gene3D" id="3.30.200.20">
    <property type="entry name" value="Phosphorylase Kinase, domain 1"/>
    <property type="match status" value="1"/>
</dbReference>
<dbReference type="InterPro" id="IPR001480">
    <property type="entry name" value="Bulb-type_lectin_dom"/>
</dbReference>
<dbReference type="AlphaFoldDB" id="A0A2P6PS95"/>
<evidence type="ECO:0000256" key="10">
    <source>
        <dbReference type="ARBA" id="ARBA00022840"/>
    </source>
</evidence>
<name>A0A2P6PS95_ROSCH</name>
<gene>
    <name evidence="23" type="ORF">RchiOBHm_Chr6g0276531</name>
</gene>
<evidence type="ECO:0000256" key="3">
    <source>
        <dbReference type="ARBA" id="ARBA00022536"/>
    </source>
</evidence>
<keyword evidence="8 18" id="KW-0547">Nucleotide-binding</keyword>
<keyword evidence="14" id="KW-0675">Receptor</keyword>
<reference evidence="23 24" key="1">
    <citation type="journal article" date="2018" name="Nat. Genet.">
        <title>The Rosa genome provides new insights in the design of modern roses.</title>
        <authorList>
            <person name="Bendahmane M."/>
        </authorList>
    </citation>
    <scope>NUCLEOTIDE SEQUENCE [LARGE SCALE GENOMIC DNA]</scope>
    <source>
        <strain evidence="24">cv. Old Blush</strain>
    </source>
</reference>
<dbReference type="EC" id="2.7.11.1" evidence="18"/>
<dbReference type="SMART" id="SM00220">
    <property type="entry name" value="S_TKc"/>
    <property type="match status" value="1"/>
</dbReference>
<dbReference type="CDD" id="cd14066">
    <property type="entry name" value="STKc_IRAK"/>
    <property type="match status" value="1"/>
</dbReference>
<dbReference type="EMBL" id="PDCK01000044">
    <property type="protein sequence ID" value="PRQ24808.1"/>
    <property type="molecule type" value="Genomic_DNA"/>
</dbReference>
<dbReference type="InterPro" id="IPR011009">
    <property type="entry name" value="Kinase-like_dom_sf"/>
</dbReference>
<dbReference type="Gene3D" id="2.90.10.10">
    <property type="entry name" value="Bulb-type lectin domain"/>
    <property type="match status" value="2"/>
</dbReference>
<dbReference type="PROSITE" id="PS00108">
    <property type="entry name" value="PROTEIN_KINASE_ST"/>
    <property type="match status" value="1"/>
</dbReference>
<dbReference type="InterPro" id="IPR036426">
    <property type="entry name" value="Bulb-type_lectin_dom_sf"/>
</dbReference>
<dbReference type="PIRSF" id="PIRSF000641">
    <property type="entry name" value="SRK"/>
    <property type="match status" value="1"/>
</dbReference>
<dbReference type="GO" id="GO:0106310">
    <property type="term" value="F:protein serine kinase activity"/>
    <property type="evidence" value="ECO:0007669"/>
    <property type="project" value="RHEA"/>
</dbReference>
<accession>A0A2P6PS95</accession>
<keyword evidence="24" id="KW-1185">Reference proteome</keyword>
<dbReference type="PANTHER" id="PTHR47976">
    <property type="entry name" value="G-TYPE LECTIN S-RECEPTOR-LIKE SERINE/THREONINE-PROTEIN KINASE SD2-5"/>
    <property type="match status" value="1"/>
</dbReference>
<dbReference type="Pfam" id="PF01453">
    <property type="entry name" value="B_lectin"/>
    <property type="match status" value="1"/>
</dbReference>
<feature type="domain" description="Protein kinase" evidence="21">
    <location>
        <begin position="484"/>
        <end position="754"/>
    </location>
</feature>
<dbReference type="InterPro" id="IPR017441">
    <property type="entry name" value="Protein_kinase_ATP_BS"/>
</dbReference>
<evidence type="ECO:0000256" key="18">
    <source>
        <dbReference type="PIRNR" id="PIRNR000641"/>
    </source>
</evidence>
<evidence type="ECO:0000256" key="8">
    <source>
        <dbReference type="ARBA" id="ARBA00022741"/>
    </source>
</evidence>
<dbReference type="Proteomes" id="UP000238479">
    <property type="component" value="Chromosome 6"/>
</dbReference>
<evidence type="ECO:0000256" key="5">
    <source>
        <dbReference type="ARBA" id="ARBA00022692"/>
    </source>
</evidence>
<dbReference type="GO" id="GO:0030246">
    <property type="term" value="F:carbohydrate binding"/>
    <property type="evidence" value="ECO:0007669"/>
    <property type="project" value="UniProtKB-KW"/>
</dbReference>
<proteinExistence type="inferred from homology"/>
<comment type="similarity">
    <text evidence="18">Belongs to the protein kinase superfamily. Ser/Thr protein kinase family.</text>
</comment>
<comment type="catalytic activity">
    <reaction evidence="17 18">
        <text>L-seryl-[protein] + ATP = O-phospho-L-seryl-[protein] + ADP + H(+)</text>
        <dbReference type="Rhea" id="RHEA:17989"/>
        <dbReference type="Rhea" id="RHEA-COMP:9863"/>
        <dbReference type="Rhea" id="RHEA-COMP:11604"/>
        <dbReference type="ChEBI" id="CHEBI:15378"/>
        <dbReference type="ChEBI" id="CHEBI:29999"/>
        <dbReference type="ChEBI" id="CHEBI:30616"/>
        <dbReference type="ChEBI" id="CHEBI:83421"/>
        <dbReference type="ChEBI" id="CHEBI:456216"/>
        <dbReference type="EC" id="2.7.11.1"/>
    </reaction>
</comment>
<dbReference type="CDD" id="cd00028">
    <property type="entry name" value="B_lectin"/>
    <property type="match status" value="1"/>
</dbReference>
<dbReference type="InterPro" id="IPR000719">
    <property type="entry name" value="Prot_kinase_dom"/>
</dbReference>
<keyword evidence="3" id="KW-0245">EGF-like domain</keyword>
<keyword evidence="2 18" id="KW-0723">Serine/threonine-protein kinase</keyword>
<dbReference type="InterPro" id="IPR000858">
    <property type="entry name" value="S_locus_glycoprot_dom"/>
</dbReference>
<evidence type="ECO:0000256" key="7">
    <source>
        <dbReference type="ARBA" id="ARBA00022734"/>
    </source>
</evidence>
<organism evidence="23 24">
    <name type="scientific">Rosa chinensis</name>
    <name type="common">China rose</name>
    <dbReference type="NCBI Taxonomy" id="74649"/>
    <lineage>
        <taxon>Eukaryota</taxon>
        <taxon>Viridiplantae</taxon>
        <taxon>Streptophyta</taxon>
        <taxon>Embryophyta</taxon>
        <taxon>Tracheophyta</taxon>
        <taxon>Spermatophyta</taxon>
        <taxon>Magnoliopsida</taxon>
        <taxon>eudicotyledons</taxon>
        <taxon>Gunneridae</taxon>
        <taxon>Pentapetalae</taxon>
        <taxon>rosids</taxon>
        <taxon>fabids</taxon>
        <taxon>Rosales</taxon>
        <taxon>Rosaceae</taxon>
        <taxon>Rosoideae</taxon>
        <taxon>Rosoideae incertae sedis</taxon>
        <taxon>Rosa</taxon>
    </lineage>
</organism>
<dbReference type="SMART" id="SM00108">
    <property type="entry name" value="B_lectin"/>
    <property type="match status" value="1"/>
</dbReference>
<dbReference type="SUPFAM" id="SSF51110">
    <property type="entry name" value="alpha-D-mannose-specific plant lectins"/>
    <property type="match status" value="2"/>
</dbReference>
<dbReference type="InterPro" id="IPR051343">
    <property type="entry name" value="G-type_lectin_kinases/EP1-like"/>
</dbReference>
<dbReference type="FunFam" id="1.10.510.10:FF:000237">
    <property type="entry name" value="G-type lectin S-receptor-like serine/threonine-protein kinase"/>
    <property type="match status" value="1"/>
</dbReference>
<keyword evidence="11 20" id="KW-1133">Transmembrane helix</keyword>
<dbReference type="PANTHER" id="PTHR47976:SF102">
    <property type="entry name" value="G-TYPE LECTIN S-RECEPTOR-LIKE SERINE_THREONINE-PROTEIN KINASE LECRK3"/>
    <property type="match status" value="1"/>
</dbReference>
<evidence type="ECO:0000256" key="6">
    <source>
        <dbReference type="ARBA" id="ARBA00022729"/>
    </source>
</evidence>
<keyword evidence="15" id="KW-0325">Glycoprotein</keyword>
<evidence type="ECO:0000256" key="9">
    <source>
        <dbReference type="ARBA" id="ARBA00022777"/>
    </source>
</evidence>
<dbReference type="PROSITE" id="PS50927">
    <property type="entry name" value="BULB_LECTIN"/>
    <property type="match status" value="1"/>
</dbReference>
<keyword evidence="5 20" id="KW-0812">Transmembrane</keyword>
<dbReference type="FunFam" id="2.90.10.10:FF:000026">
    <property type="entry name" value="Serine/threonine-protein kinase"/>
    <property type="match status" value="1"/>
</dbReference>
<keyword evidence="12 20" id="KW-0472">Membrane</keyword>
<evidence type="ECO:0000256" key="17">
    <source>
        <dbReference type="ARBA" id="ARBA00048679"/>
    </source>
</evidence>
<dbReference type="GO" id="GO:0048544">
    <property type="term" value="P:recognition of pollen"/>
    <property type="evidence" value="ECO:0007669"/>
    <property type="project" value="InterPro"/>
</dbReference>
<keyword evidence="9 18" id="KW-0418">Kinase</keyword>
<dbReference type="OMA" id="KINWEGR"/>
<evidence type="ECO:0000313" key="23">
    <source>
        <dbReference type="EMBL" id="PRQ24808.1"/>
    </source>
</evidence>